<name>A0A6J4VND6_9CYAN</name>
<organism evidence="1">
    <name type="scientific">uncultured Synechococcales cyanobacterium</name>
    <dbReference type="NCBI Taxonomy" id="1936017"/>
    <lineage>
        <taxon>Bacteria</taxon>
        <taxon>Bacillati</taxon>
        <taxon>Cyanobacteriota</taxon>
        <taxon>Cyanophyceae</taxon>
        <taxon>Synechococcales</taxon>
        <taxon>environmental samples</taxon>
    </lineage>
</organism>
<dbReference type="AlphaFoldDB" id="A0A6J4VND6"/>
<accession>A0A6J4VND6</accession>
<dbReference type="EMBL" id="CADCWO010000180">
    <property type="protein sequence ID" value="CAA9582936.1"/>
    <property type="molecule type" value="Genomic_DNA"/>
</dbReference>
<protein>
    <submittedName>
        <fullName evidence="1">Uncharacterized protein</fullName>
    </submittedName>
</protein>
<proteinExistence type="predicted"/>
<sequence>MAVRPNETNLTVFGLPHPAEKELESGLLQVKRVAWQPKLRSPQAVNITVTQ</sequence>
<gene>
    <name evidence="1" type="ORF">AVDCRST_MAG81-3235</name>
</gene>
<evidence type="ECO:0000313" key="1">
    <source>
        <dbReference type="EMBL" id="CAA9582936.1"/>
    </source>
</evidence>
<reference evidence="1" key="1">
    <citation type="submission" date="2020-02" db="EMBL/GenBank/DDBJ databases">
        <authorList>
            <person name="Meier V. D."/>
        </authorList>
    </citation>
    <scope>NUCLEOTIDE SEQUENCE</scope>
    <source>
        <strain evidence="1">AVDCRST_MAG81</strain>
    </source>
</reference>